<dbReference type="Proteomes" id="UP001175211">
    <property type="component" value="Unassembled WGS sequence"/>
</dbReference>
<feature type="non-terminal residue" evidence="2">
    <location>
        <position position="1"/>
    </location>
</feature>
<dbReference type="GeneID" id="85351665"/>
<organism evidence="2 3">
    <name type="scientific">Armillaria tabescens</name>
    <name type="common">Ringless honey mushroom</name>
    <name type="synonym">Agaricus tabescens</name>
    <dbReference type="NCBI Taxonomy" id="1929756"/>
    <lineage>
        <taxon>Eukaryota</taxon>
        <taxon>Fungi</taxon>
        <taxon>Dikarya</taxon>
        <taxon>Basidiomycota</taxon>
        <taxon>Agaricomycotina</taxon>
        <taxon>Agaricomycetes</taxon>
        <taxon>Agaricomycetidae</taxon>
        <taxon>Agaricales</taxon>
        <taxon>Marasmiineae</taxon>
        <taxon>Physalacriaceae</taxon>
        <taxon>Desarmillaria</taxon>
    </lineage>
</organism>
<feature type="region of interest" description="Disordered" evidence="1">
    <location>
        <begin position="1"/>
        <end position="21"/>
    </location>
</feature>
<gene>
    <name evidence="2" type="ORF">EV420DRAFT_1279082</name>
</gene>
<name>A0AA39JDM6_ARMTA</name>
<accession>A0AA39JDM6</accession>
<comment type="caution">
    <text evidence="2">The sequence shown here is derived from an EMBL/GenBank/DDBJ whole genome shotgun (WGS) entry which is preliminary data.</text>
</comment>
<dbReference type="RefSeq" id="XP_060323701.1">
    <property type="nucleotide sequence ID" value="XM_060468117.1"/>
</dbReference>
<feature type="compositionally biased region" description="Polar residues" evidence="1">
    <location>
        <begin position="8"/>
        <end position="20"/>
    </location>
</feature>
<reference evidence="2" key="1">
    <citation type="submission" date="2023-06" db="EMBL/GenBank/DDBJ databases">
        <authorList>
            <consortium name="Lawrence Berkeley National Laboratory"/>
            <person name="Ahrendt S."/>
            <person name="Sahu N."/>
            <person name="Indic B."/>
            <person name="Wong-Bajracharya J."/>
            <person name="Merenyi Z."/>
            <person name="Ke H.-M."/>
            <person name="Monk M."/>
            <person name="Kocsube S."/>
            <person name="Drula E."/>
            <person name="Lipzen A."/>
            <person name="Balint B."/>
            <person name="Henrissat B."/>
            <person name="Andreopoulos B."/>
            <person name="Martin F.M."/>
            <person name="Harder C.B."/>
            <person name="Rigling D."/>
            <person name="Ford K.L."/>
            <person name="Foster G.D."/>
            <person name="Pangilinan J."/>
            <person name="Papanicolaou A."/>
            <person name="Barry K."/>
            <person name="LaButti K."/>
            <person name="Viragh M."/>
            <person name="Koriabine M."/>
            <person name="Yan M."/>
            <person name="Riley R."/>
            <person name="Champramary S."/>
            <person name="Plett K.L."/>
            <person name="Tsai I.J."/>
            <person name="Slot J."/>
            <person name="Sipos G."/>
            <person name="Plett J."/>
            <person name="Nagy L.G."/>
            <person name="Grigoriev I.V."/>
        </authorList>
    </citation>
    <scope>NUCLEOTIDE SEQUENCE</scope>
    <source>
        <strain evidence="2">CCBAS 213</strain>
    </source>
</reference>
<dbReference type="EMBL" id="JAUEPS010000075">
    <property type="protein sequence ID" value="KAK0440693.1"/>
    <property type="molecule type" value="Genomic_DNA"/>
</dbReference>
<evidence type="ECO:0000313" key="2">
    <source>
        <dbReference type="EMBL" id="KAK0440693.1"/>
    </source>
</evidence>
<dbReference type="AlphaFoldDB" id="A0AA39JDM6"/>
<sequence length="85" mass="10171">LTDEFETTRYSKSKPLTSSGIPWPVLTNPRRFKVTDLDDWQAVDGFFKFAKRYQEAHVYKKMVMRARQMFHPDRWKSRSLLKTDG</sequence>
<proteinExistence type="predicted"/>
<protein>
    <submittedName>
        <fullName evidence="2">Uncharacterized protein</fullName>
    </submittedName>
</protein>
<keyword evidence="3" id="KW-1185">Reference proteome</keyword>
<evidence type="ECO:0000313" key="3">
    <source>
        <dbReference type="Proteomes" id="UP001175211"/>
    </source>
</evidence>
<evidence type="ECO:0000256" key="1">
    <source>
        <dbReference type="SAM" id="MobiDB-lite"/>
    </source>
</evidence>